<evidence type="ECO:0000256" key="3">
    <source>
        <dbReference type="ARBA" id="ARBA00022692"/>
    </source>
</evidence>
<evidence type="ECO:0000256" key="1">
    <source>
        <dbReference type="ARBA" id="ARBA00004651"/>
    </source>
</evidence>
<dbReference type="Proteomes" id="UP001596298">
    <property type="component" value="Unassembled WGS sequence"/>
</dbReference>
<feature type="transmembrane region" description="Helical" evidence="6">
    <location>
        <begin position="368"/>
        <end position="386"/>
    </location>
</feature>
<evidence type="ECO:0000256" key="4">
    <source>
        <dbReference type="ARBA" id="ARBA00022989"/>
    </source>
</evidence>
<feature type="transmembrane region" description="Helical" evidence="6">
    <location>
        <begin position="342"/>
        <end position="361"/>
    </location>
</feature>
<proteinExistence type="predicted"/>
<dbReference type="Pfam" id="PF13520">
    <property type="entry name" value="AA_permease_2"/>
    <property type="match status" value="1"/>
</dbReference>
<feature type="transmembrane region" description="Helical" evidence="6">
    <location>
        <begin position="265"/>
        <end position="283"/>
    </location>
</feature>
<keyword evidence="5 6" id="KW-0472">Membrane</keyword>
<feature type="transmembrane region" description="Helical" evidence="6">
    <location>
        <begin position="317"/>
        <end position="336"/>
    </location>
</feature>
<feature type="transmembrane region" description="Helical" evidence="6">
    <location>
        <begin position="12"/>
        <end position="33"/>
    </location>
</feature>
<dbReference type="PIRSF" id="PIRSF006060">
    <property type="entry name" value="AA_transporter"/>
    <property type="match status" value="1"/>
</dbReference>
<dbReference type="PANTHER" id="PTHR42770:SF13">
    <property type="entry name" value="L-METHIONINE_BRANCHED-CHAIN AMINO ACID EXPORTER YJEH"/>
    <property type="match status" value="1"/>
</dbReference>
<feature type="transmembrane region" description="Helical" evidence="6">
    <location>
        <begin position="175"/>
        <end position="197"/>
    </location>
</feature>
<keyword evidence="4 6" id="KW-1133">Transmembrane helix</keyword>
<dbReference type="InterPro" id="IPR002293">
    <property type="entry name" value="AA/rel_permease1"/>
</dbReference>
<keyword evidence="2" id="KW-1003">Cell membrane</keyword>
<reference evidence="8" key="1">
    <citation type="journal article" date="2019" name="Int. J. Syst. Evol. Microbiol.">
        <title>The Global Catalogue of Microorganisms (GCM) 10K type strain sequencing project: providing services to taxonomists for standard genome sequencing and annotation.</title>
        <authorList>
            <consortium name="The Broad Institute Genomics Platform"/>
            <consortium name="The Broad Institute Genome Sequencing Center for Infectious Disease"/>
            <person name="Wu L."/>
            <person name="Ma J."/>
        </authorList>
    </citation>
    <scope>NUCLEOTIDE SEQUENCE [LARGE SCALE GENOMIC DNA]</scope>
    <source>
        <strain evidence="8">CCUG 58127</strain>
    </source>
</reference>
<evidence type="ECO:0000256" key="2">
    <source>
        <dbReference type="ARBA" id="ARBA00022475"/>
    </source>
</evidence>
<dbReference type="RefSeq" id="WP_382404237.1">
    <property type="nucleotide sequence ID" value="NZ_JBHSWH010000001.1"/>
</dbReference>
<feature type="transmembrane region" description="Helical" evidence="6">
    <location>
        <begin position="218"/>
        <end position="245"/>
    </location>
</feature>
<evidence type="ECO:0000256" key="6">
    <source>
        <dbReference type="SAM" id="Phobius"/>
    </source>
</evidence>
<sequence>MKGSLSVPQGASLSIGAVLGTGVITLPALGVQVAGPASLIAWIALVLLSIPLATTFAAMGARRPDGRGVSAYVDDAFGSRAAGAIGWCFYFAVPVGAPPASLMAGAYVSDAIGGGRMTAVATATCLIVGVGLLNAAGLRLSGRVQLVLTAVLAALISVAVLVAAPHGTTAHLDPFAPHGIGAIGAAAALLVWGFAGWEAIAPLAGEYRNPRRDLPRATAIALAVVSVLYLALAAATVLVLGPAAADTSAPLSALLVVGVGGPARIVTAVIAVMLTVGTMNAYFAGGSRLGAALAADGALPAGLAKGSAAGAVPRRSLAVVTGLALGSLLANEIFHFDLTQLMLLTTGCFTTVYVIGTAAAVRLLPRRSVAWWTAVIAFLSVSVLLVMNGPHVLWALGAAGASLVYRAIRRERPVTPAVATTDQPCVEEASPAG</sequence>
<comment type="caution">
    <text evidence="7">The sequence shown here is derived from an EMBL/GenBank/DDBJ whole genome shotgun (WGS) entry which is preliminary data.</text>
</comment>
<dbReference type="EMBL" id="JBHSWH010000001">
    <property type="protein sequence ID" value="MFC6707569.1"/>
    <property type="molecule type" value="Genomic_DNA"/>
</dbReference>
<feature type="transmembrane region" description="Helical" evidence="6">
    <location>
        <begin position="392"/>
        <end position="408"/>
    </location>
</feature>
<protein>
    <submittedName>
        <fullName evidence="7">Amino acid permease</fullName>
    </submittedName>
</protein>
<evidence type="ECO:0000313" key="7">
    <source>
        <dbReference type="EMBL" id="MFC6707569.1"/>
    </source>
</evidence>
<dbReference type="InterPro" id="IPR050367">
    <property type="entry name" value="APC_superfamily"/>
</dbReference>
<name>A0ABW2ALY7_9MICO</name>
<accession>A0ABW2ALY7</accession>
<feature type="transmembrane region" description="Helical" evidence="6">
    <location>
        <begin position="81"/>
        <end position="97"/>
    </location>
</feature>
<keyword evidence="3 6" id="KW-0812">Transmembrane</keyword>
<evidence type="ECO:0000256" key="5">
    <source>
        <dbReference type="ARBA" id="ARBA00023136"/>
    </source>
</evidence>
<feature type="transmembrane region" description="Helical" evidence="6">
    <location>
        <begin position="117"/>
        <end position="137"/>
    </location>
</feature>
<feature type="transmembrane region" description="Helical" evidence="6">
    <location>
        <begin position="39"/>
        <end position="60"/>
    </location>
</feature>
<feature type="transmembrane region" description="Helical" evidence="6">
    <location>
        <begin position="144"/>
        <end position="163"/>
    </location>
</feature>
<evidence type="ECO:0000313" key="8">
    <source>
        <dbReference type="Proteomes" id="UP001596298"/>
    </source>
</evidence>
<comment type="subcellular location">
    <subcellularLocation>
        <location evidence="1">Cell membrane</location>
        <topology evidence="1">Multi-pass membrane protein</topology>
    </subcellularLocation>
</comment>
<dbReference type="PANTHER" id="PTHR42770">
    <property type="entry name" value="AMINO ACID TRANSPORTER-RELATED"/>
    <property type="match status" value="1"/>
</dbReference>
<dbReference type="Gene3D" id="1.20.1740.10">
    <property type="entry name" value="Amino acid/polyamine transporter I"/>
    <property type="match status" value="1"/>
</dbReference>
<organism evidence="7 8">
    <name type="scientific">Flexivirga alba</name>
    <dbReference type="NCBI Taxonomy" id="702742"/>
    <lineage>
        <taxon>Bacteria</taxon>
        <taxon>Bacillati</taxon>
        <taxon>Actinomycetota</taxon>
        <taxon>Actinomycetes</taxon>
        <taxon>Micrococcales</taxon>
        <taxon>Dermacoccaceae</taxon>
        <taxon>Flexivirga</taxon>
    </lineage>
</organism>
<gene>
    <name evidence="7" type="ORF">ACFQDH_20575</name>
</gene>
<keyword evidence="8" id="KW-1185">Reference proteome</keyword>